<sequence length="124" mass="13430">MARWFDFASRRPEWRDPRPASPLDLLRTVAGALFALLVAGLAVALVPLYGLFADERGDGLGEVWPAALIAWGGLVFGAVVAVSHVWERVRYGRPIGWGPAVAVPVIVEAWLLGLVFALALSELR</sequence>
<organism evidence="2 3">
    <name type="scientific">Nocardia jiangsuensis</name>
    <dbReference type="NCBI Taxonomy" id="1691563"/>
    <lineage>
        <taxon>Bacteria</taxon>
        <taxon>Bacillati</taxon>
        <taxon>Actinomycetota</taxon>
        <taxon>Actinomycetes</taxon>
        <taxon>Mycobacteriales</taxon>
        <taxon>Nocardiaceae</taxon>
        <taxon>Nocardia</taxon>
    </lineage>
</organism>
<evidence type="ECO:0000313" key="2">
    <source>
        <dbReference type="EMBL" id="MFC3963648.1"/>
    </source>
</evidence>
<keyword evidence="1" id="KW-0812">Transmembrane</keyword>
<proteinExistence type="predicted"/>
<keyword evidence="1" id="KW-0472">Membrane</keyword>
<gene>
    <name evidence="2" type="ORF">ACFO0B_16775</name>
</gene>
<protein>
    <submittedName>
        <fullName evidence="2">Uncharacterized protein</fullName>
    </submittedName>
</protein>
<feature type="transmembrane region" description="Helical" evidence="1">
    <location>
        <begin position="29"/>
        <end position="51"/>
    </location>
</feature>
<feature type="transmembrane region" description="Helical" evidence="1">
    <location>
        <begin position="98"/>
        <end position="120"/>
    </location>
</feature>
<name>A0ABV8DUS4_9NOCA</name>
<comment type="caution">
    <text evidence="2">The sequence shown here is derived from an EMBL/GenBank/DDBJ whole genome shotgun (WGS) entry which is preliminary data.</text>
</comment>
<reference evidence="3" key="1">
    <citation type="journal article" date="2019" name="Int. J. Syst. Evol. Microbiol.">
        <title>The Global Catalogue of Microorganisms (GCM) 10K type strain sequencing project: providing services to taxonomists for standard genome sequencing and annotation.</title>
        <authorList>
            <consortium name="The Broad Institute Genomics Platform"/>
            <consortium name="The Broad Institute Genome Sequencing Center for Infectious Disease"/>
            <person name="Wu L."/>
            <person name="Ma J."/>
        </authorList>
    </citation>
    <scope>NUCLEOTIDE SEQUENCE [LARGE SCALE GENOMIC DNA]</scope>
    <source>
        <strain evidence="3">CGMCC 4.7330</strain>
    </source>
</reference>
<evidence type="ECO:0000313" key="3">
    <source>
        <dbReference type="Proteomes" id="UP001595696"/>
    </source>
</evidence>
<keyword evidence="1" id="KW-1133">Transmembrane helix</keyword>
<keyword evidence="3" id="KW-1185">Reference proteome</keyword>
<dbReference type="RefSeq" id="WP_378613398.1">
    <property type="nucleotide sequence ID" value="NZ_JBHSAX010000014.1"/>
</dbReference>
<dbReference type="EMBL" id="JBHSAX010000014">
    <property type="protein sequence ID" value="MFC3963648.1"/>
    <property type="molecule type" value="Genomic_DNA"/>
</dbReference>
<accession>A0ABV8DUS4</accession>
<evidence type="ECO:0000256" key="1">
    <source>
        <dbReference type="SAM" id="Phobius"/>
    </source>
</evidence>
<feature type="transmembrane region" description="Helical" evidence="1">
    <location>
        <begin position="63"/>
        <end position="86"/>
    </location>
</feature>
<dbReference type="Proteomes" id="UP001595696">
    <property type="component" value="Unassembled WGS sequence"/>
</dbReference>